<evidence type="ECO:0000256" key="6">
    <source>
        <dbReference type="SAM" id="MobiDB-lite"/>
    </source>
</evidence>
<dbReference type="SUPFAM" id="SSF57701">
    <property type="entry name" value="Zn2/Cys6 DNA-binding domain"/>
    <property type="match status" value="1"/>
</dbReference>
<feature type="coiled-coil region" evidence="5">
    <location>
        <begin position="70"/>
        <end position="100"/>
    </location>
</feature>
<evidence type="ECO:0000256" key="2">
    <source>
        <dbReference type="ARBA" id="ARBA00022723"/>
    </source>
</evidence>
<proteinExistence type="predicted"/>
<dbReference type="PANTHER" id="PTHR46910:SF3">
    <property type="entry name" value="HALOTOLERANCE PROTEIN 9-RELATED"/>
    <property type="match status" value="1"/>
</dbReference>
<dbReference type="CDD" id="cd00067">
    <property type="entry name" value="GAL4"/>
    <property type="match status" value="1"/>
</dbReference>
<dbReference type="EMBL" id="CAJVPJ010000226">
    <property type="protein sequence ID" value="CAG8498193.1"/>
    <property type="molecule type" value="Genomic_DNA"/>
</dbReference>
<evidence type="ECO:0000313" key="9">
    <source>
        <dbReference type="Proteomes" id="UP000789572"/>
    </source>
</evidence>
<feature type="compositionally biased region" description="Polar residues" evidence="6">
    <location>
        <begin position="1"/>
        <end position="11"/>
    </location>
</feature>
<dbReference type="Proteomes" id="UP000789572">
    <property type="component" value="Unassembled WGS sequence"/>
</dbReference>
<dbReference type="GO" id="GO:0005634">
    <property type="term" value="C:nucleus"/>
    <property type="evidence" value="ECO:0007669"/>
    <property type="project" value="UniProtKB-SubCell"/>
</dbReference>
<dbReference type="GO" id="GO:0008270">
    <property type="term" value="F:zinc ion binding"/>
    <property type="evidence" value="ECO:0007669"/>
    <property type="project" value="InterPro"/>
</dbReference>
<keyword evidence="2" id="KW-0479">Metal-binding</keyword>
<evidence type="ECO:0000259" key="7">
    <source>
        <dbReference type="PROSITE" id="PS50048"/>
    </source>
</evidence>
<evidence type="ECO:0000256" key="1">
    <source>
        <dbReference type="ARBA" id="ARBA00004123"/>
    </source>
</evidence>
<dbReference type="InterPro" id="IPR001138">
    <property type="entry name" value="Zn2Cys6_DnaBD"/>
</dbReference>
<accession>A0A9N8ZK04</accession>
<dbReference type="OrthoDB" id="2341546at2759"/>
<gene>
    <name evidence="8" type="ORF">POCULU_LOCUS2432</name>
</gene>
<reference evidence="8" key="1">
    <citation type="submission" date="2021-06" db="EMBL/GenBank/DDBJ databases">
        <authorList>
            <person name="Kallberg Y."/>
            <person name="Tangrot J."/>
            <person name="Rosling A."/>
        </authorList>
    </citation>
    <scope>NUCLEOTIDE SEQUENCE</scope>
    <source>
        <strain evidence="8">IA702</strain>
    </source>
</reference>
<dbReference type="Gene3D" id="4.10.240.10">
    <property type="entry name" value="Zn(2)-C6 fungal-type DNA-binding domain"/>
    <property type="match status" value="1"/>
</dbReference>
<dbReference type="PROSITE" id="PS50048">
    <property type="entry name" value="ZN2_CY6_FUNGAL_2"/>
    <property type="match status" value="1"/>
</dbReference>
<comment type="caution">
    <text evidence="8">The sequence shown here is derived from an EMBL/GenBank/DDBJ whole genome shotgun (WGS) entry which is preliminary data.</text>
</comment>
<evidence type="ECO:0000256" key="5">
    <source>
        <dbReference type="SAM" id="Coils"/>
    </source>
</evidence>
<dbReference type="InterPro" id="IPR050987">
    <property type="entry name" value="AtrR-like"/>
</dbReference>
<keyword evidence="3" id="KW-0238">DNA-binding</keyword>
<sequence length="348" mass="38977">MTAHRPSNTQHPHSHSSDDMLKRKRGPINKRACERCRQGKVRCDGNAETLKPCSNCIPDQCVYDQSPRKNKQLEHMKQKLDNTESNLKEQKKQIVDQHATIRILQLEKKIMGMLAESANQYLNDKQVFQTLHKAVSESRVFENILFLIEECLGRLNKPDEQYSAVIDSLKHVAAATANLPPEVSIDVALGKRNAYVNIAADIDSSYRNYLATPSDQRNAAIQVHFPNSDESKKEPADSIDQDVIMNTLGISSRNVDTLSSNSNAMRIETVVSPVDIMSRSPSDCCTPSPQTSFPFENSVISPIELLSNVDNKFYPQNSYLSAPYPSSGSSTASTEYSWIFNDAFVTFE</sequence>
<name>A0A9N8ZK04_9GLOM</name>
<keyword evidence="5" id="KW-0175">Coiled coil</keyword>
<feature type="region of interest" description="Disordered" evidence="6">
    <location>
        <begin position="1"/>
        <end position="24"/>
    </location>
</feature>
<protein>
    <submittedName>
        <fullName evidence="8">9740_t:CDS:1</fullName>
    </submittedName>
</protein>
<keyword evidence="9" id="KW-1185">Reference proteome</keyword>
<dbReference type="AlphaFoldDB" id="A0A9N8ZK04"/>
<feature type="domain" description="Zn(2)-C6 fungal-type" evidence="7">
    <location>
        <begin position="32"/>
        <end position="63"/>
    </location>
</feature>
<dbReference type="PANTHER" id="PTHR46910">
    <property type="entry name" value="TRANSCRIPTION FACTOR PDR1"/>
    <property type="match status" value="1"/>
</dbReference>
<organism evidence="8 9">
    <name type="scientific">Paraglomus occultum</name>
    <dbReference type="NCBI Taxonomy" id="144539"/>
    <lineage>
        <taxon>Eukaryota</taxon>
        <taxon>Fungi</taxon>
        <taxon>Fungi incertae sedis</taxon>
        <taxon>Mucoromycota</taxon>
        <taxon>Glomeromycotina</taxon>
        <taxon>Glomeromycetes</taxon>
        <taxon>Paraglomerales</taxon>
        <taxon>Paraglomeraceae</taxon>
        <taxon>Paraglomus</taxon>
    </lineage>
</organism>
<evidence type="ECO:0000256" key="4">
    <source>
        <dbReference type="ARBA" id="ARBA00023242"/>
    </source>
</evidence>
<dbReference type="Pfam" id="PF00172">
    <property type="entry name" value="Zn_clus"/>
    <property type="match status" value="1"/>
</dbReference>
<comment type="subcellular location">
    <subcellularLocation>
        <location evidence="1">Nucleus</location>
    </subcellularLocation>
</comment>
<dbReference type="GO" id="GO:0000981">
    <property type="term" value="F:DNA-binding transcription factor activity, RNA polymerase II-specific"/>
    <property type="evidence" value="ECO:0007669"/>
    <property type="project" value="InterPro"/>
</dbReference>
<dbReference type="GO" id="GO:0003677">
    <property type="term" value="F:DNA binding"/>
    <property type="evidence" value="ECO:0007669"/>
    <property type="project" value="UniProtKB-KW"/>
</dbReference>
<dbReference type="InterPro" id="IPR036864">
    <property type="entry name" value="Zn2-C6_fun-type_DNA-bd_sf"/>
</dbReference>
<evidence type="ECO:0000313" key="8">
    <source>
        <dbReference type="EMBL" id="CAG8498193.1"/>
    </source>
</evidence>
<keyword evidence="4" id="KW-0539">Nucleus</keyword>
<evidence type="ECO:0000256" key="3">
    <source>
        <dbReference type="ARBA" id="ARBA00023125"/>
    </source>
</evidence>